<evidence type="ECO:0000256" key="1">
    <source>
        <dbReference type="ARBA" id="ARBA00004120"/>
    </source>
</evidence>
<evidence type="ECO:0000259" key="11">
    <source>
        <dbReference type="Pfam" id="PF23145"/>
    </source>
</evidence>
<keyword evidence="8" id="KW-0206">Cytoskeleton</keyword>
<keyword evidence="6" id="KW-0802">TPR repeat</keyword>
<dbReference type="InterPro" id="IPR056168">
    <property type="entry name" value="TPR_IF140/IFT172/WDR19"/>
</dbReference>
<evidence type="ECO:0000313" key="15">
    <source>
        <dbReference type="EMBL" id="CAD7227890.1"/>
    </source>
</evidence>
<dbReference type="SMART" id="SM00320">
    <property type="entry name" value="WD40"/>
    <property type="match status" value="4"/>
</dbReference>
<evidence type="ECO:0000256" key="4">
    <source>
        <dbReference type="ARBA" id="ARBA00022737"/>
    </source>
</evidence>
<evidence type="ECO:0000256" key="9">
    <source>
        <dbReference type="ARBA" id="ARBA00023273"/>
    </source>
</evidence>
<dbReference type="Pfam" id="PF24762">
    <property type="entry name" value="TPR_IF140-IFT172"/>
    <property type="match status" value="1"/>
</dbReference>
<dbReference type="Pfam" id="PF23389">
    <property type="entry name" value="Beta-prop_WDR19_1st"/>
    <property type="match status" value="1"/>
</dbReference>
<evidence type="ECO:0000256" key="2">
    <source>
        <dbReference type="ARBA" id="ARBA00022490"/>
    </source>
</evidence>
<gene>
    <name evidence="15" type="ORF">CTOB1V02_LOCUS5784</name>
</gene>
<dbReference type="InterPro" id="IPR056157">
    <property type="entry name" value="TPR_IFT80_172_dom"/>
</dbReference>
<dbReference type="Pfam" id="PF23145">
    <property type="entry name" value="Zf_2nd_IFT121"/>
    <property type="match status" value="1"/>
</dbReference>
<dbReference type="GO" id="GO:0060271">
    <property type="term" value="P:cilium assembly"/>
    <property type="evidence" value="ECO:0007669"/>
    <property type="project" value="TreeGrafter"/>
</dbReference>
<evidence type="ECO:0000259" key="14">
    <source>
        <dbReference type="Pfam" id="PF24762"/>
    </source>
</evidence>
<keyword evidence="2" id="KW-0963">Cytoplasm</keyword>
<keyword evidence="4" id="KW-0677">Repeat</keyword>
<organism evidence="15">
    <name type="scientific">Cyprideis torosa</name>
    <dbReference type="NCBI Taxonomy" id="163714"/>
    <lineage>
        <taxon>Eukaryota</taxon>
        <taxon>Metazoa</taxon>
        <taxon>Ecdysozoa</taxon>
        <taxon>Arthropoda</taxon>
        <taxon>Crustacea</taxon>
        <taxon>Oligostraca</taxon>
        <taxon>Ostracoda</taxon>
        <taxon>Podocopa</taxon>
        <taxon>Podocopida</taxon>
        <taxon>Cytherocopina</taxon>
        <taxon>Cytheroidea</taxon>
        <taxon>Cytherideidae</taxon>
        <taxon>Cyprideis</taxon>
    </lineage>
</organism>
<keyword evidence="7" id="KW-0969">Cilium</keyword>
<reference evidence="15" key="1">
    <citation type="submission" date="2020-11" db="EMBL/GenBank/DDBJ databases">
        <authorList>
            <person name="Tran Van P."/>
        </authorList>
    </citation>
    <scope>NUCLEOTIDE SEQUENCE</scope>
</reference>
<protein>
    <submittedName>
        <fullName evidence="15">Uncharacterized protein</fullName>
    </submittedName>
</protein>
<feature type="domain" description="IFT121-like zinc finger" evidence="11">
    <location>
        <begin position="1233"/>
        <end position="1278"/>
    </location>
</feature>
<dbReference type="OrthoDB" id="10250638at2759"/>
<keyword evidence="9" id="KW-0966">Cell projection</keyword>
<dbReference type="Gene3D" id="1.25.40.470">
    <property type="match status" value="2"/>
</dbReference>
<evidence type="ECO:0000256" key="5">
    <source>
        <dbReference type="ARBA" id="ARBA00022794"/>
    </source>
</evidence>
<dbReference type="SUPFAM" id="SSF69322">
    <property type="entry name" value="Tricorn protease domain 2"/>
    <property type="match status" value="1"/>
</dbReference>
<dbReference type="FunFam" id="2.130.10.10:FF:000242">
    <property type="entry name" value="WD repeat domain 19, isoform CRA_a"/>
    <property type="match status" value="1"/>
</dbReference>
<dbReference type="InterPro" id="IPR001680">
    <property type="entry name" value="WD40_rpt"/>
</dbReference>
<dbReference type="InterPro" id="IPR056170">
    <property type="entry name" value="Znf_IFT121-like"/>
</dbReference>
<dbReference type="InterPro" id="IPR011990">
    <property type="entry name" value="TPR-like_helical_dom_sf"/>
</dbReference>
<dbReference type="Pfam" id="PF23387">
    <property type="entry name" value="TPR_IFT80_172"/>
    <property type="match status" value="1"/>
</dbReference>
<dbReference type="Gene3D" id="2.130.10.10">
    <property type="entry name" value="YVTN repeat-like/Quinoprotein amine dehydrogenase"/>
    <property type="match status" value="1"/>
</dbReference>
<dbReference type="GO" id="GO:0030991">
    <property type="term" value="C:intraciliary transport particle A"/>
    <property type="evidence" value="ECO:0007669"/>
    <property type="project" value="TreeGrafter"/>
</dbReference>
<dbReference type="GO" id="GO:0035721">
    <property type="term" value="P:intraciliary retrograde transport"/>
    <property type="evidence" value="ECO:0007669"/>
    <property type="project" value="InterPro"/>
</dbReference>
<dbReference type="GO" id="GO:0005929">
    <property type="term" value="C:cilium"/>
    <property type="evidence" value="ECO:0007669"/>
    <property type="project" value="TreeGrafter"/>
</dbReference>
<keyword evidence="5" id="KW-0970">Cilium biogenesis/degradation</keyword>
<feature type="domain" description="WDR19 first beta-propeller" evidence="13">
    <location>
        <begin position="18"/>
        <end position="343"/>
    </location>
</feature>
<sequence length="1304" mass="144490">MTSKSVLCLEAPHGPGGVFFSWQKGQGNYIVTTGLNQYLYIFERNASVAKYKILLQGVCTAFGWSCDGDMLAAINNRTPQLLLWDARTGRQSTVDTGLKESLSYLVWSKSSPLLAVGTVKGNLVIYNHKTTRRIPIMGKHSKSITCGSWSTENVLALGSEDKSLSISNSDGDTLRTVNLSGQPGCIQFSEMKQTERTPGGGENTVSLVIGKKTLFLFNINDPENPVELAFQSRYGNIVTYEWFGDGYILIGFSAGFFVVISTFLKEIGQELYQTRNHKDSLRDIAVCPALGKAASCGDNVVKIHEISDMKEVSEVINVDGERVIESISWTDDGQLLALSTNKGNLHIYLSKLPLLADAHAGRVLFLTSLRELSIAPLSQPEQVMTVTLDMEPTFVACGTYHVTAGMNNRAWFYGMTDGGSPVEFVRDREYLGTVHSMRLNETYASALCGDGSLLLHVIEGEGGEAGEERESRLFPPSDKSASVRITDHAITPEFLIYASAGGSNPAHRGSIVFFYLEEWKEVLEFKHSKGVRAIYTEPHGGLNLVFIDDSSQGQLLDPVTEETTPIPSFPQACQGVLWDEASSDDGGAKGCFVAFDKDKAWTYIYVKESTDGAHVSLVGETKLPLSQAPIALFAGELLCQTQGGKISQFLLSSHEMVGSGSEEQMRQAVIKCLKLHRFRDAFDICVRLESEEYWNMLGRAAMKDLDLDIAVRVYREIGDVGMVWSLQSLVGIEDVHLLAGHFSMFCGDYDQAQEHYLKSSTPSAALEMRRDLLQWDNALQLASNLSPEQIPVIAKEYAQQLEFTGDYGSALSHFERGLTIDAEKVNMSAGNLEEHTIACKAGVARCSIRCGDVRKGVQLAADLQSKALKRECAEILENIKQYGEAANLYDKGGYYDKAALLYIRLKNWTKVSDLLPQINNPKIHLQYAKAKEMEGQYKEAVAAYVTARDFDSAVRVHLEHLNNLEEAVRIVKETRSNEGAKMVARFFQRMNDFGSAIQFLAISHCNEEAFRLAQQHGKMALYAEIIGEDATPQDYTSIAVHFENEKNAFLAGKFRYLAGDHEQAMRHLIRAAQNNSENADVLNLAVQVAAASGDDYLQRNLIDFLLGDIDGVPKDPRFLFRLYMAKRQFSPAAKTAVLIALNEQNSDLVPILTSTVIECQRSGLKDSAFKWATVLLRPEHREHIDPKYKKKIESIVRKPTRAEEEEPKSPCPFCGFSLRETALDCTQCKNHIPFCIVTGRHVVKGDLTSCPQCNFPGLRTEFIKFASSNEPCPMCGEEVSEEDLKIVSDITPFLRMANLSPQPA</sequence>
<evidence type="ECO:0000256" key="6">
    <source>
        <dbReference type="ARBA" id="ARBA00022803"/>
    </source>
</evidence>
<evidence type="ECO:0000256" key="8">
    <source>
        <dbReference type="ARBA" id="ARBA00023212"/>
    </source>
</evidence>
<evidence type="ECO:0000259" key="13">
    <source>
        <dbReference type="Pfam" id="PF23389"/>
    </source>
</evidence>
<evidence type="ECO:0000259" key="12">
    <source>
        <dbReference type="Pfam" id="PF23387"/>
    </source>
</evidence>
<dbReference type="PANTHER" id="PTHR14920">
    <property type="entry name" value="OSMOTIC AVOIDANCE ABNORMAL PROTEIN 1/WD REPEAT MEMBRANE PROTEIN"/>
    <property type="match status" value="1"/>
</dbReference>
<evidence type="ECO:0000256" key="7">
    <source>
        <dbReference type="ARBA" id="ARBA00023069"/>
    </source>
</evidence>
<feature type="domain" description="IF140/IFT172/WDR19 TPR" evidence="14">
    <location>
        <begin position="866"/>
        <end position="1049"/>
    </location>
</feature>
<dbReference type="SUPFAM" id="SSF48452">
    <property type="entry name" value="TPR-like"/>
    <property type="match status" value="1"/>
</dbReference>
<dbReference type="SUPFAM" id="SSF82171">
    <property type="entry name" value="DPP6 N-terminal domain-like"/>
    <property type="match status" value="1"/>
</dbReference>
<dbReference type="Pfam" id="PF23146">
    <property type="entry name" value="Zf_IFT144_1st"/>
    <property type="match status" value="1"/>
</dbReference>
<evidence type="ECO:0000256" key="3">
    <source>
        <dbReference type="ARBA" id="ARBA00022574"/>
    </source>
</evidence>
<keyword evidence="3" id="KW-0853">WD repeat</keyword>
<comment type="subcellular location">
    <subcellularLocation>
        <location evidence="1">Cytoplasm</location>
        <location evidence="1">Cytoskeleton</location>
        <location evidence="1">Cilium basal body</location>
    </subcellularLocation>
</comment>
<name>A0A7R8WFM4_9CRUS</name>
<dbReference type="InterPro" id="IPR015943">
    <property type="entry name" value="WD40/YVTN_repeat-like_dom_sf"/>
</dbReference>
<evidence type="ECO:0000259" key="10">
    <source>
        <dbReference type="Pfam" id="PF15911"/>
    </source>
</evidence>
<dbReference type="FunFam" id="1.25.40.470:FF:000009">
    <property type="entry name" value="WD repeat-containing protein 19 isoform X1"/>
    <property type="match status" value="1"/>
</dbReference>
<dbReference type="InterPro" id="IPR039468">
    <property type="entry name" value="WDR19_WD40_rpt"/>
</dbReference>
<accession>A0A7R8WFM4</accession>
<dbReference type="EMBL" id="OB661295">
    <property type="protein sequence ID" value="CAD7227890.1"/>
    <property type="molecule type" value="Genomic_DNA"/>
</dbReference>
<dbReference type="GO" id="GO:0008104">
    <property type="term" value="P:intracellular protein localization"/>
    <property type="evidence" value="ECO:0007669"/>
    <property type="project" value="UniProtKB-ARBA"/>
</dbReference>
<feature type="domain" description="IFT80/172/WDR35 TPR" evidence="12">
    <location>
        <begin position="694"/>
        <end position="802"/>
    </location>
</feature>
<proteinExistence type="predicted"/>
<feature type="domain" description="WDR19 WD40 repeat" evidence="10">
    <location>
        <begin position="363"/>
        <end position="654"/>
    </location>
</feature>
<dbReference type="Pfam" id="PF15911">
    <property type="entry name" value="Beta-prop_WDR19_2nd"/>
    <property type="match status" value="1"/>
</dbReference>
<dbReference type="InterPro" id="IPR057855">
    <property type="entry name" value="Beta-prop_WDR19_1st"/>
</dbReference>
<dbReference type="PANTHER" id="PTHR14920:SF0">
    <property type="entry name" value="WD REPEAT DOMAIN 19"/>
    <property type="match status" value="1"/>
</dbReference>
<dbReference type="InterPro" id="IPR040379">
    <property type="entry name" value="WDR19/dyf-2"/>
</dbReference>